<reference evidence="8 9" key="1">
    <citation type="submission" date="2021-02" db="EMBL/GenBank/DDBJ databases">
        <title>Lysobacter arenosi sp. nov., isolated from soil of gangwondo yeongwol, south Korea.</title>
        <authorList>
            <person name="Kim K.R."/>
            <person name="Kim K.H."/>
            <person name="Jeon C.O."/>
        </authorList>
    </citation>
    <scope>NUCLEOTIDE SEQUENCE [LARGE SCALE GENOMIC DNA]</scope>
    <source>
        <strain evidence="8 9">R7</strain>
    </source>
</reference>
<dbReference type="Pfam" id="PF13183">
    <property type="entry name" value="Fer4_8"/>
    <property type="match status" value="1"/>
</dbReference>
<dbReference type="RefSeq" id="WP_200606929.1">
    <property type="nucleotide sequence ID" value="NZ_CP071517.1"/>
</dbReference>
<evidence type="ECO:0000256" key="3">
    <source>
        <dbReference type="ARBA" id="ARBA00022737"/>
    </source>
</evidence>
<dbReference type="PANTHER" id="PTHR32479:SF17">
    <property type="entry name" value="GLYCOLATE OXIDASE IRON-SULFUR SUBUNIT"/>
    <property type="match status" value="1"/>
</dbReference>
<dbReference type="PANTHER" id="PTHR32479">
    <property type="entry name" value="GLYCOLATE OXIDASE IRON-SULFUR SUBUNIT"/>
    <property type="match status" value="1"/>
</dbReference>
<dbReference type="PROSITE" id="PS51379">
    <property type="entry name" value="4FE4S_FER_2"/>
    <property type="match status" value="2"/>
</dbReference>
<comment type="function">
    <text evidence="6">Component of a complex that catalyzes the oxidation of glycolate to glyoxylate.</text>
</comment>
<dbReference type="Pfam" id="PF02754">
    <property type="entry name" value="CCG"/>
    <property type="match status" value="2"/>
</dbReference>
<proteinExistence type="predicted"/>
<dbReference type="PIRSF" id="PIRSF000139">
    <property type="entry name" value="Glc_ox_4Fe-4S"/>
    <property type="match status" value="1"/>
</dbReference>
<comment type="catalytic activity">
    <reaction evidence="6">
        <text>glycolate + A = glyoxylate + AH2</text>
        <dbReference type="Rhea" id="RHEA:21264"/>
        <dbReference type="ChEBI" id="CHEBI:13193"/>
        <dbReference type="ChEBI" id="CHEBI:17499"/>
        <dbReference type="ChEBI" id="CHEBI:29805"/>
        <dbReference type="ChEBI" id="CHEBI:36655"/>
        <dbReference type="EC" id="1.1.99.14"/>
    </reaction>
</comment>
<dbReference type="InterPro" id="IPR012257">
    <property type="entry name" value="Glc_ox_4Fe-4S"/>
</dbReference>
<evidence type="ECO:0000256" key="1">
    <source>
        <dbReference type="ARBA" id="ARBA00022485"/>
    </source>
</evidence>
<keyword evidence="5 6" id="KW-0411">Iron-sulfur</keyword>
<dbReference type="PROSITE" id="PS00198">
    <property type="entry name" value="4FE4S_FER_1"/>
    <property type="match status" value="2"/>
</dbReference>
<evidence type="ECO:0000256" key="5">
    <source>
        <dbReference type="ARBA" id="ARBA00023014"/>
    </source>
</evidence>
<accession>A0ABX7R9I5</accession>
<evidence type="ECO:0000313" key="8">
    <source>
        <dbReference type="EMBL" id="QSX73662.1"/>
    </source>
</evidence>
<evidence type="ECO:0000256" key="4">
    <source>
        <dbReference type="ARBA" id="ARBA00023004"/>
    </source>
</evidence>
<dbReference type="Proteomes" id="UP000663400">
    <property type="component" value="Chromosome"/>
</dbReference>
<feature type="domain" description="4Fe-4S ferredoxin-type" evidence="7">
    <location>
        <begin position="13"/>
        <end position="44"/>
    </location>
</feature>
<evidence type="ECO:0000256" key="2">
    <source>
        <dbReference type="ARBA" id="ARBA00022723"/>
    </source>
</evidence>
<comment type="cofactor">
    <cofactor evidence="6">
        <name>[4Fe-4S] cluster</name>
        <dbReference type="ChEBI" id="CHEBI:49883"/>
    </cofactor>
    <text evidence="6">Binds 2 [4Fe-4S] clusters.</text>
</comment>
<dbReference type="Gene3D" id="1.10.1060.10">
    <property type="entry name" value="Alpha-helical ferredoxin"/>
    <property type="match status" value="1"/>
</dbReference>
<evidence type="ECO:0000256" key="6">
    <source>
        <dbReference type="PIRNR" id="PIRNR000139"/>
    </source>
</evidence>
<gene>
    <name evidence="8" type="ORF">HIV01_010455</name>
</gene>
<keyword evidence="2 6" id="KW-0479">Metal-binding</keyword>
<evidence type="ECO:0000313" key="9">
    <source>
        <dbReference type="Proteomes" id="UP000663400"/>
    </source>
</evidence>
<dbReference type="EMBL" id="CP071517">
    <property type="protein sequence ID" value="QSX73662.1"/>
    <property type="molecule type" value="Genomic_DNA"/>
</dbReference>
<name>A0ABX7R9I5_9GAMM</name>
<dbReference type="InterPro" id="IPR017900">
    <property type="entry name" value="4Fe4S_Fe_S_CS"/>
</dbReference>
<dbReference type="InterPro" id="IPR017896">
    <property type="entry name" value="4Fe4S_Fe-S-bd"/>
</dbReference>
<keyword evidence="1 6" id="KW-0004">4Fe-4S</keyword>
<sequence length="397" mass="42114">MPTPAPAPAPRQPDPLVALADRCVQCGLCLPACPTYGAARVESESPRGRIALAKAWAVGTIEPTAAGEAHLDHCLGCRSCESVCPAGVQYGELLTTARARQRQRRLPGWQQRGIERLVRRPRLLAGLLGLYRLLRPWLPARWRRLPAPPAPVAGATGSRTDSRIALFTGCVARPYEAGLRRGLIDCLAAMGIAIAEPAAQNCCGSVHAHAGNEDAASALARQNRDAFAGAQTVLTLASGCHESVARSLDGAARVTDAIEFLEEQMLARGTALRWRRCDERIALHLPCTQRNVVRSVASLRRLLSAVPGLQVIELDRGLGCCGAAGVQMLAEPQRADEFRAPLLEQLHESGATRLLSANIGCRLHLAAGTGVLVQHPLEFLAGLVEATPSSAPSAVSG</sequence>
<feature type="domain" description="4Fe-4S ferredoxin-type" evidence="7">
    <location>
        <begin position="65"/>
        <end position="88"/>
    </location>
</feature>
<evidence type="ECO:0000259" key="7">
    <source>
        <dbReference type="PROSITE" id="PS51379"/>
    </source>
</evidence>
<keyword evidence="9" id="KW-1185">Reference proteome</keyword>
<dbReference type="EC" id="1.1.99.14" evidence="6"/>
<comment type="catalytic activity">
    <reaction evidence="6">
        <text>(R)-lactate + A = pyruvate + AH2</text>
        <dbReference type="Rhea" id="RHEA:15089"/>
        <dbReference type="ChEBI" id="CHEBI:13193"/>
        <dbReference type="ChEBI" id="CHEBI:15361"/>
        <dbReference type="ChEBI" id="CHEBI:16004"/>
        <dbReference type="ChEBI" id="CHEBI:17499"/>
    </reaction>
</comment>
<keyword evidence="6" id="KW-0249">Electron transport</keyword>
<dbReference type="InterPro" id="IPR009051">
    <property type="entry name" value="Helical_ferredxn"/>
</dbReference>
<organism evidence="8 9">
    <name type="scientific">Lysobacter arenosi</name>
    <dbReference type="NCBI Taxonomy" id="2795387"/>
    <lineage>
        <taxon>Bacteria</taxon>
        <taxon>Pseudomonadati</taxon>
        <taxon>Pseudomonadota</taxon>
        <taxon>Gammaproteobacteria</taxon>
        <taxon>Lysobacterales</taxon>
        <taxon>Lysobacteraceae</taxon>
        <taxon>Lysobacter</taxon>
    </lineage>
</organism>
<keyword evidence="3" id="KW-0677">Repeat</keyword>
<dbReference type="SUPFAM" id="SSF46548">
    <property type="entry name" value="alpha-helical ferredoxin"/>
    <property type="match status" value="1"/>
</dbReference>
<protein>
    <recommendedName>
        <fullName evidence="6">Glycolate oxidase iron-sulfur subunit</fullName>
        <ecNumber evidence="6">1.1.99.14</ecNumber>
    </recommendedName>
</protein>
<keyword evidence="6" id="KW-0813">Transport</keyword>
<keyword evidence="4 6" id="KW-0408">Iron</keyword>
<dbReference type="InterPro" id="IPR004017">
    <property type="entry name" value="Cys_rich_dom"/>
</dbReference>